<organism evidence="1">
    <name type="scientific">Trepomonas sp. PC1</name>
    <dbReference type="NCBI Taxonomy" id="1076344"/>
    <lineage>
        <taxon>Eukaryota</taxon>
        <taxon>Metamonada</taxon>
        <taxon>Diplomonadida</taxon>
        <taxon>Hexamitidae</taxon>
        <taxon>Hexamitinae</taxon>
        <taxon>Trepomonas</taxon>
    </lineage>
</organism>
<evidence type="ECO:0000313" key="1">
    <source>
        <dbReference type="EMBL" id="JAP89093.1"/>
    </source>
</evidence>
<proteinExistence type="predicted"/>
<feature type="non-terminal residue" evidence="1">
    <location>
        <position position="364"/>
    </location>
</feature>
<dbReference type="AlphaFoldDB" id="A0A146JWT7"/>
<sequence length="364" mass="43124">VIFDPEIDLQMVILSIDFFKQTVTINAHPIKFETKCKGFIKHLKIGQFSSNISLNLHDLNIQVDKIKKFDLNPIDTKPATAHIEQVNIRCIQKFNYLHSYLRIIETLIQNYQTNPSFVMWCLRYWVQQQQQIDEIGYIFLEQALDMENNKPSDFNNYFSLCQHDPSFTKNYVLNMNRYFETAQFQRLERTFDLGINDKLSQFMTQIKQDNDEKQILLMLMCDFDLPLDKQPSYNIVPIQNLLNKVLNFWQEAVTQDFGIDLIIYQIIRGCTSFQLMTAIQFIKMYSNDINMKFDKQILSQSGVKQPVKAIYQYFCCESMQFDGTINWILGKNLEKKLEFQHTQYLFILLIALNSYNTESKLQQK</sequence>
<name>A0A146JWT7_9EUKA</name>
<feature type="non-terminal residue" evidence="1">
    <location>
        <position position="1"/>
    </location>
</feature>
<gene>
    <name evidence="1" type="ORF">TPC1_31412</name>
</gene>
<reference evidence="1" key="1">
    <citation type="submission" date="2015-07" db="EMBL/GenBank/DDBJ databases">
        <title>Adaptation to a free-living lifestyle via gene acquisitions in the diplomonad Trepomonas sp. PC1.</title>
        <authorList>
            <person name="Xu F."/>
            <person name="Jerlstrom-Hultqvist J."/>
            <person name="Kolisko M."/>
            <person name="Simpson A.G.B."/>
            <person name="Roger A.J."/>
            <person name="Svard S.G."/>
            <person name="Andersson J.O."/>
        </authorList>
    </citation>
    <scope>NUCLEOTIDE SEQUENCE</scope>
    <source>
        <strain evidence="1">PC1</strain>
    </source>
</reference>
<dbReference type="EMBL" id="GDID01007513">
    <property type="protein sequence ID" value="JAP89093.1"/>
    <property type="molecule type" value="Transcribed_RNA"/>
</dbReference>
<protein>
    <submittedName>
        <fullName evidence="1">Uncharacterized protein</fullName>
    </submittedName>
</protein>
<accession>A0A146JWT7</accession>